<feature type="region of interest" description="Disordered" evidence="2">
    <location>
        <begin position="1182"/>
        <end position="1203"/>
    </location>
</feature>
<sequence>MRLVNSLLCLLLVLAAVPARAQEYRPADESQRPEGGGVKILPDQFLRGFDPVTVYFPDNAGPGKQSADDGAKLLEVVPSWPGQWFWADRKTLQFRPAEPWPALARFSFEAGGARKILTTMMSAPSAMSPQPDSTDLRPFRTLTLTFPQALPLESLRKMLRLEVRDLPGLADSPTRVLKDWTLSQLPRGSQREQAVYAITLEEDVPEGKQLRVNVSLALGDEDKVLWVGRLSTRPAFHLQQVQCGRSQFSLTGGASTPRDMALACGNQGDLPQLVFSAPVEGLSLTSLKKLVRLEPAVPDLHYQAYGSRVALRGRFVPDTLYRMRIGAAPIRDDSGRPLRDPGDLQVFFHLDFKQPFLRWMQGTALVEAKGPRMLPLQGYGDARADVRIYRVDPLHPGLWPFPNRPIVVNEQSAPPFPGEEPQVKPTPGYIGEDELKAHIRLLGTPLVSKLVDLPLPRKGGTTTFGLDLAPLLDPVVGKVRPGTYLVGLRRLTGAPERSYVRVQITNLSLSTVEERDKAVFFVRTLDGAQELKGARIVLEGQRNVPDPKHKGSFIQEAFTHELTTDGTGRATLGPQGNWVQLQRVTVRNGEDILVLDPREAPAAFANNHWSPSSGWLEWLSQQTPPPPNDGPRGFLFTERPIYRPGEKVYLKGFLRNEVSGDFVAPEDERKYELRVEGPGEQVWKLPLSFTALYGFSAEFQEKDAPTGEYYAVLAEVRTGRTLARRKFQIEAYRIPTFEVQLSSPATVRLDGPFKVKAVARYYAGGNVAGQPISWTVTRRPYYYVPKGREGFLFASSNQFAREGQSRAPEAMTRNATLDDNGADEMSVNPALDLDGSARIYRFEATVTGADNQPVSAAQDVKALPPFVLGLKVPRYSDKPFTLTPDIIAVGVNDKLVKGQEVLVRLYRRIWHSQLRETSFATGEARYVTEQEDVKLSEKTISTTEDKPVSPAFELKEAGVYVVELVARDKLGRVQTLTADLYVGGQTPIAWQKSRQGVFGLTPDKNSYKPGETARLILQSPFQEGRALVVVEEPGGNTYTWHDVSGGKAVHELAIRAQHVPNIPVHVLLMRGRLGEGDKDDSRYRPQTLGASVDVKVEPVRNQVLVDIKHPETARPGATVPVELTLKDDQGKPLAGEVTLWLVDEAVLSLAPEGTLNPLDELIKQNARGTTLRDTRNSLVGKLFEQEETPGGDGSEEEQEGGGKRVVRKNFQTVPYYQATLQVPASGKLTVQVPLSDDLTNFRVRAVAISGLQRFGYKQTVLRVRLPVLVQPQLPRFVRQGDRFWGGAVGRVVEGNGGPGSVAVKVSGPADVQPLNQNVELQANRAMSFVTPITVKNADVSEPQSLKVRVDIERKADKAGDAFEVQLPVLPDRTVEHFAYFDTLNAGNTPLKPLPEPARPGTASQEVTITAIPGVLEMISGLDYLAQYPHGCLEQKLSQLYPDVAMAAVLRDLGVRTLFGKQIDKNVQRMQDEMPLYQDDQGLMAFWPGGPGDVQVTALAVEFLDAARRAGLKVDEKVQTRAVEALKRSLRSTWPGLVQEWRYNQQTAALRALTRAGALDQHYLVDLFQLRERLDIQSLADLASTMLSQPSVYRANLDALRNELWDSVIIKLNKGKPVFEGLKWRRDAWGYYGYLGSRTASVAAVFEALVRLSPEDTRLEQLRDALLSYGNAETGFGSTFENRRAIGALALYLEKAKPAVPDTTVTLTSGAALKVNKSTKTARAEVASDAQQTATVKGGPVGMRMEARYIPATPGDKVTPLKQGFIVSRGATWRHADGSEETRFDDASGEVKELKVGDILELHTRIVTEEDRVHVALVVPFAAGLEPLNPELANASSDAKPSQADSLKPAYVQRLDNEVRYYFLRMQRGTYTFHFRVRAATEGSFVHPAPWAELMYRESIRGRGEGLRIVVKGEHEK</sequence>
<dbReference type="SMART" id="SM01359">
    <property type="entry name" value="A2M_N_2"/>
    <property type="match status" value="1"/>
</dbReference>
<evidence type="ECO:0000256" key="2">
    <source>
        <dbReference type="SAM" id="MobiDB-lite"/>
    </source>
</evidence>
<dbReference type="PANTHER" id="PTHR40094">
    <property type="entry name" value="ALPHA-2-MACROGLOBULIN HOMOLOG"/>
    <property type="match status" value="1"/>
</dbReference>
<feature type="chain" id="PRO_5005412042" description="Alpha-2-macroglobulin" evidence="3">
    <location>
        <begin position="22"/>
        <end position="1916"/>
    </location>
</feature>
<dbReference type="SMART" id="SM01360">
    <property type="entry name" value="A2M"/>
    <property type="match status" value="1"/>
</dbReference>
<dbReference type="EMBL" id="JPMI01000121">
    <property type="protein sequence ID" value="KFA91949.1"/>
    <property type="molecule type" value="Genomic_DNA"/>
</dbReference>
<evidence type="ECO:0000313" key="7">
    <source>
        <dbReference type="Proteomes" id="UP000028547"/>
    </source>
</evidence>
<organism evidence="6 7">
    <name type="scientific">Archangium violaceum Cb vi76</name>
    <dbReference type="NCBI Taxonomy" id="1406225"/>
    <lineage>
        <taxon>Bacteria</taxon>
        <taxon>Pseudomonadati</taxon>
        <taxon>Myxococcota</taxon>
        <taxon>Myxococcia</taxon>
        <taxon>Myxococcales</taxon>
        <taxon>Cystobacterineae</taxon>
        <taxon>Archangiaceae</taxon>
        <taxon>Archangium</taxon>
    </lineage>
</organism>
<evidence type="ECO:0008006" key="8">
    <source>
        <dbReference type="Google" id="ProtNLM"/>
    </source>
</evidence>
<dbReference type="Gene3D" id="2.60.40.1930">
    <property type="match status" value="1"/>
</dbReference>
<gene>
    <name evidence="6" type="ORF">Q664_18595</name>
</gene>
<dbReference type="PANTHER" id="PTHR40094:SF1">
    <property type="entry name" value="UBIQUITIN DOMAIN-CONTAINING PROTEIN"/>
    <property type="match status" value="1"/>
</dbReference>
<dbReference type="Proteomes" id="UP000028547">
    <property type="component" value="Unassembled WGS sequence"/>
</dbReference>
<dbReference type="Pfam" id="PF01835">
    <property type="entry name" value="MG2"/>
    <property type="match status" value="1"/>
</dbReference>
<protein>
    <recommendedName>
        <fullName evidence="8">Alpha-2-macroglobulin</fullName>
    </recommendedName>
</protein>
<dbReference type="InterPro" id="IPR011625">
    <property type="entry name" value="A2M_N_BRD"/>
</dbReference>
<dbReference type="GO" id="GO:0004866">
    <property type="term" value="F:endopeptidase inhibitor activity"/>
    <property type="evidence" value="ECO:0007669"/>
    <property type="project" value="InterPro"/>
</dbReference>
<dbReference type="SMART" id="SM01419">
    <property type="entry name" value="Thiol-ester_cl"/>
    <property type="match status" value="1"/>
</dbReference>
<dbReference type="RefSeq" id="WP_043396777.1">
    <property type="nucleotide sequence ID" value="NZ_JPMI01000121.1"/>
</dbReference>
<proteinExistence type="inferred from homology"/>
<dbReference type="Pfam" id="PF00207">
    <property type="entry name" value="A2M"/>
    <property type="match status" value="1"/>
</dbReference>
<evidence type="ECO:0000259" key="5">
    <source>
        <dbReference type="SMART" id="SM01360"/>
    </source>
</evidence>
<comment type="similarity">
    <text evidence="1">Belongs to the protease inhibitor I39 (alpha-2-macroglobulin) family. Bacterial alpha-2-macroglobulin subfamily.</text>
</comment>
<comment type="caution">
    <text evidence="6">The sequence shown here is derived from an EMBL/GenBank/DDBJ whole genome shotgun (WGS) entry which is preliminary data.</text>
</comment>
<evidence type="ECO:0000256" key="1">
    <source>
        <dbReference type="ARBA" id="ARBA00010556"/>
    </source>
</evidence>
<dbReference type="InterPro" id="IPR041246">
    <property type="entry name" value="Bact_MG10"/>
</dbReference>
<dbReference type="Pfam" id="PF17973">
    <property type="entry name" value="bMG10"/>
    <property type="match status" value="1"/>
</dbReference>
<feature type="domain" description="Alpha-2-macroglobulin" evidence="5">
    <location>
        <begin position="1213"/>
        <end position="1303"/>
    </location>
</feature>
<name>A0A084SU14_9BACT</name>
<dbReference type="Gene3D" id="1.50.10.20">
    <property type="match status" value="1"/>
</dbReference>
<dbReference type="InterPro" id="IPR047565">
    <property type="entry name" value="Alpha-macroglob_thiol-ester_cl"/>
</dbReference>
<dbReference type="Gene3D" id="2.60.40.3710">
    <property type="match status" value="1"/>
</dbReference>
<dbReference type="SUPFAM" id="SSF48239">
    <property type="entry name" value="Terpenoid cyclases/Protein prenyltransferases"/>
    <property type="match status" value="1"/>
</dbReference>
<evidence type="ECO:0000259" key="4">
    <source>
        <dbReference type="SMART" id="SM01359"/>
    </source>
</evidence>
<reference evidence="6 7" key="1">
    <citation type="submission" date="2014-07" db="EMBL/GenBank/DDBJ databases">
        <title>Draft Genome Sequence of Gephyronic Acid Producer, Cystobacter violaceus Strain Cb vi76.</title>
        <authorList>
            <person name="Stevens D.C."/>
            <person name="Young J."/>
            <person name="Carmichael R."/>
            <person name="Tan J."/>
            <person name="Taylor R.E."/>
        </authorList>
    </citation>
    <scope>NUCLEOTIDE SEQUENCE [LARGE SCALE GENOMIC DNA]</scope>
    <source>
        <strain evidence="6 7">Cb vi76</strain>
    </source>
</reference>
<dbReference type="InterPro" id="IPR002890">
    <property type="entry name" value="MG2"/>
</dbReference>
<evidence type="ECO:0000313" key="6">
    <source>
        <dbReference type="EMBL" id="KFA91949.1"/>
    </source>
</evidence>
<evidence type="ECO:0000256" key="3">
    <source>
        <dbReference type="SAM" id="SignalP"/>
    </source>
</evidence>
<keyword evidence="3" id="KW-0732">Signal</keyword>
<accession>A0A084SU14</accession>
<feature type="compositionally biased region" description="Acidic residues" evidence="2">
    <location>
        <begin position="1185"/>
        <end position="1199"/>
    </location>
</feature>
<dbReference type="InterPro" id="IPR051802">
    <property type="entry name" value="YfhM-like"/>
</dbReference>
<dbReference type="InterPro" id="IPR001599">
    <property type="entry name" value="Macroglobln_a2"/>
</dbReference>
<dbReference type="InterPro" id="IPR008930">
    <property type="entry name" value="Terpenoid_cyclase/PrenylTrfase"/>
</dbReference>
<feature type="domain" description="Alpha-2-macroglobulin bait region" evidence="4">
    <location>
        <begin position="998"/>
        <end position="1149"/>
    </location>
</feature>
<feature type="signal peptide" evidence="3">
    <location>
        <begin position="1"/>
        <end position="21"/>
    </location>
</feature>
<dbReference type="Pfam" id="PF07703">
    <property type="entry name" value="A2M_BRD"/>
    <property type="match status" value="1"/>
</dbReference>